<evidence type="ECO:0000256" key="2">
    <source>
        <dbReference type="ARBA" id="ARBA00005419"/>
    </source>
</evidence>
<dbReference type="PIRSF" id="PIRSF000903">
    <property type="entry name" value="B5n-ttraPtase_sm"/>
    <property type="match status" value="1"/>
</dbReference>
<protein>
    <recommendedName>
        <fullName evidence="5">Bis(5'-nucleosyl)-tetraphosphatase, symmetrical</fullName>
        <ecNumber evidence="5">3.6.1.41</ecNumber>
    </recommendedName>
    <alternativeName>
        <fullName evidence="5">Ap4A hydrolase</fullName>
    </alternativeName>
    <alternativeName>
        <fullName evidence="5">Diadenosine 5',5'''-P1,P4-tetraphosphate pyrophosphohydrolase</fullName>
    </alternativeName>
    <alternativeName>
        <fullName evidence="5">Diadenosine tetraphosphatase</fullName>
    </alternativeName>
</protein>
<evidence type="ECO:0000259" key="6">
    <source>
        <dbReference type="Pfam" id="PF00149"/>
    </source>
</evidence>
<comment type="caution">
    <text evidence="7">The sequence shown here is derived from an EMBL/GenBank/DDBJ whole genome shotgun (WGS) entry which is preliminary data.</text>
</comment>
<dbReference type="AlphaFoldDB" id="A0A4R4AL01"/>
<reference evidence="7 8" key="1">
    <citation type="submission" date="2019-03" db="EMBL/GenBank/DDBJ databases">
        <title>Genomic Encyclopedia of Type Strains, Phase IV (KMG-IV): sequencing the most valuable type-strain genomes for metagenomic binning, comparative biology and taxonomic classification.</title>
        <authorList>
            <person name="Goeker M."/>
        </authorList>
    </citation>
    <scope>NUCLEOTIDE SEQUENCE [LARGE SCALE GENOMIC DNA]</scope>
    <source>
        <strain evidence="7 8">DSM 203</strain>
    </source>
</reference>
<comment type="function">
    <text evidence="1 5">Hydrolyzes diadenosine 5',5'''-P1,P4-tetraphosphate to yield ADP.</text>
</comment>
<evidence type="ECO:0000313" key="7">
    <source>
        <dbReference type="EMBL" id="TCW40118.1"/>
    </source>
</evidence>
<dbReference type="InterPro" id="IPR029052">
    <property type="entry name" value="Metallo-depent_PP-like"/>
</dbReference>
<evidence type="ECO:0000256" key="4">
    <source>
        <dbReference type="ARBA" id="ARBA00049417"/>
    </source>
</evidence>
<organism evidence="7 8">
    <name type="scientific">Marichromatium gracile</name>
    <name type="common">Chromatium gracile</name>
    <dbReference type="NCBI Taxonomy" id="1048"/>
    <lineage>
        <taxon>Bacteria</taxon>
        <taxon>Pseudomonadati</taxon>
        <taxon>Pseudomonadota</taxon>
        <taxon>Gammaproteobacteria</taxon>
        <taxon>Chromatiales</taxon>
        <taxon>Chromatiaceae</taxon>
        <taxon>Marichromatium</taxon>
    </lineage>
</organism>
<dbReference type="HAMAP" id="MF_00199">
    <property type="entry name" value="ApaH"/>
    <property type="match status" value="1"/>
</dbReference>
<dbReference type="Gene3D" id="3.60.21.10">
    <property type="match status" value="1"/>
</dbReference>
<feature type="domain" description="Calcineurin-like phosphoesterase" evidence="6">
    <location>
        <begin position="4"/>
        <end position="124"/>
    </location>
</feature>
<evidence type="ECO:0000313" key="8">
    <source>
        <dbReference type="Proteomes" id="UP000295247"/>
    </source>
</evidence>
<dbReference type="NCBIfam" id="NF001204">
    <property type="entry name" value="PRK00166.1"/>
    <property type="match status" value="1"/>
</dbReference>
<dbReference type="EMBL" id="SMDC01000001">
    <property type="protein sequence ID" value="TCW40118.1"/>
    <property type="molecule type" value="Genomic_DNA"/>
</dbReference>
<dbReference type="RefSeq" id="WP_123141576.1">
    <property type="nucleotide sequence ID" value="NZ_NRRH01000044.1"/>
</dbReference>
<gene>
    <name evidence="5" type="primary">apaH</name>
    <name evidence="7" type="ORF">EDC29_101535</name>
</gene>
<comment type="similarity">
    <text evidence="2 5">Belongs to the Ap4A hydrolase family.</text>
</comment>
<keyword evidence="3 5" id="KW-0378">Hydrolase</keyword>
<proteinExistence type="inferred from homology"/>
<dbReference type="EC" id="3.6.1.41" evidence="5"/>
<dbReference type="Pfam" id="PF00149">
    <property type="entry name" value="Metallophos"/>
    <property type="match status" value="1"/>
</dbReference>
<name>A0A4R4AL01_MARGR</name>
<dbReference type="Proteomes" id="UP000295247">
    <property type="component" value="Unassembled WGS sequence"/>
</dbReference>
<dbReference type="InterPro" id="IPR004617">
    <property type="entry name" value="ApaH"/>
</dbReference>
<sequence>MATYAIGDVQGCHSELMALLERLAFDPAHDRLWFAGDLVNRGPDSLAVLRFVRGLGERAVVVLGNHDLHLLALAAGNRKHAGKSTLGAVLDAPDRDALLDWLRHRPLLHHDAALGYAMVHAGLAPQWDLTEALDCAAELEGVLRGPRHRDFFRAMYGNQPARWSSTLSGTERWRFITNAFTRLRYCAADGTLALKEKGALGAQSPGLLPWFQVPGRRSAASRILFGHWSTLGYRAGDNTWALDSGCLWGGALTAVRLDPEGPSAPIQLDCRGYLRPGKGD</sequence>
<evidence type="ECO:0000256" key="3">
    <source>
        <dbReference type="ARBA" id="ARBA00022801"/>
    </source>
</evidence>
<dbReference type="PANTHER" id="PTHR40942">
    <property type="match status" value="1"/>
</dbReference>
<dbReference type="NCBIfam" id="TIGR00668">
    <property type="entry name" value="apaH"/>
    <property type="match status" value="1"/>
</dbReference>
<evidence type="ECO:0000256" key="1">
    <source>
        <dbReference type="ARBA" id="ARBA00003413"/>
    </source>
</evidence>
<dbReference type="CDD" id="cd07422">
    <property type="entry name" value="MPP_ApaH"/>
    <property type="match status" value="1"/>
</dbReference>
<comment type="catalytic activity">
    <reaction evidence="4 5">
        <text>P(1),P(4)-bis(5'-adenosyl) tetraphosphate + H2O = 2 ADP + 2 H(+)</text>
        <dbReference type="Rhea" id="RHEA:24252"/>
        <dbReference type="ChEBI" id="CHEBI:15377"/>
        <dbReference type="ChEBI" id="CHEBI:15378"/>
        <dbReference type="ChEBI" id="CHEBI:58141"/>
        <dbReference type="ChEBI" id="CHEBI:456216"/>
        <dbReference type="EC" id="3.6.1.41"/>
    </reaction>
</comment>
<dbReference type="SUPFAM" id="SSF56300">
    <property type="entry name" value="Metallo-dependent phosphatases"/>
    <property type="match status" value="1"/>
</dbReference>
<dbReference type="InterPro" id="IPR004843">
    <property type="entry name" value="Calcineurin-like_PHP"/>
</dbReference>
<dbReference type="GO" id="GO:0008803">
    <property type="term" value="F:bis(5'-nucleosyl)-tetraphosphatase (symmetrical) activity"/>
    <property type="evidence" value="ECO:0007669"/>
    <property type="project" value="UniProtKB-UniRule"/>
</dbReference>
<evidence type="ECO:0000256" key="5">
    <source>
        <dbReference type="HAMAP-Rule" id="MF_00199"/>
    </source>
</evidence>
<dbReference type="PANTHER" id="PTHR40942:SF4">
    <property type="entry name" value="CYTOCHROME C5"/>
    <property type="match status" value="1"/>
</dbReference>
<accession>A0A4R4AL01</accession>